<dbReference type="Proteomes" id="UP000614261">
    <property type="component" value="Unassembled WGS sequence"/>
</dbReference>
<dbReference type="Gene3D" id="3.40.50.620">
    <property type="entry name" value="HUPs"/>
    <property type="match status" value="1"/>
</dbReference>
<reference evidence="3" key="1">
    <citation type="journal article" date="2019" name="Int. J. Syst. Evol. Microbiol.">
        <title>The Global Catalogue of Microorganisms (GCM) 10K type strain sequencing project: providing services to taxonomists for standard genome sequencing and annotation.</title>
        <authorList>
            <consortium name="The Broad Institute Genomics Platform"/>
            <consortium name="The Broad Institute Genome Sequencing Center for Infectious Disease"/>
            <person name="Wu L."/>
            <person name="Ma J."/>
        </authorList>
    </citation>
    <scope>NUCLEOTIDE SEQUENCE [LARGE SCALE GENOMIC DNA]</scope>
    <source>
        <strain evidence="3">CGMCC 1.12851</strain>
    </source>
</reference>
<comment type="caution">
    <text evidence="2">The sequence shown here is derived from an EMBL/GenBank/DDBJ whole genome shotgun (WGS) entry which is preliminary data.</text>
</comment>
<gene>
    <name evidence="2" type="ORF">GCM10010833_33810</name>
</gene>
<protein>
    <recommendedName>
        <fullName evidence="1">Asparagine synthetase domain-containing protein</fullName>
    </recommendedName>
</protein>
<dbReference type="InterPro" id="IPR014729">
    <property type="entry name" value="Rossmann-like_a/b/a_fold"/>
</dbReference>
<evidence type="ECO:0000313" key="2">
    <source>
        <dbReference type="EMBL" id="GGB75812.1"/>
    </source>
</evidence>
<sequence length="328" mass="37024">MLAPNLFQIWELASQAKEKGMGVLLGGHDGDTVVSHGFSLLTELVLNEEWQRFAIELDLLSEFLGNYEGSKKALLAQYAVPCVPYLKKIGSPGRAFNTARILRSQYGVSARSLLGAAAPDSLKWLARKWRHAHGRSGLTQLSQRVQSSARYQSSLSLPLESWRPSAAEDHLRNIELPLIAESFEFFDRIGARIGIEQRHPFFDKRLVEFCLALPVHFKVRNGWTRFILREATRGVLPEPVRLRRDKSNLGFNLAVSLKGERDRLATAFSIAPPAFSRFWNVTRLQQTLKDYLRNPNGTDAFILQLAYSHAVWIGAHDTLDNSLDDDMP</sequence>
<feature type="domain" description="Asparagine synthetase" evidence="1">
    <location>
        <begin position="9"/>
        <end position="293"/>
    </location>
</feature>
<evidence type="ECO:0000313" key="3">
    <source>
        <dbReference type="Proteomes" id="UP000614261"/>
    </source>
</evidence>
<name>A0ABQ1JS12_9SPHN</name>
<keyword evidence="3" id="KW-1185">Reference proteome</keyword>
<dbReference type="EMBL" id="BMGD01000008">
    <property type="protein sequence ID" value="GGB75812.1"/>
    <property type="molecule type" value="Genomic_DNA"/>
</dbReference>
<dbReference type="SUPFAM" id="SSF52402">
    <property type="entry name" value="Adenine nucleotide alpha hydrolases-like"/>
    <property type="match status" value="1"/>
</dbReference>
<evidence type="ECO:0000259" key="1">
    <source>
        <dbReference type="Pfam" id="PF00733"/>
    </source>
</evidence>
<dbReference type="Pfam" id="PF00733">
    <property type="entry name" value="Asn_synthase"/>
    <property type="match status" value="1"/>
</dbReference>
<accession>A0ABQ1JS12</accession>
<organism evidence="2 3">
    <name type="scientific">Blastomonas aquatica</name>
    <dbReference type="NCBI Taxonomy" id="1510276"/>
    <lineage>
        <taxon>Bacteria</taxon>
        <taxon>Pseudomonadati</taxon>
        <taxon>Pseudomonadota</taxon>
        <taxon>Alphaproteobacteria</taxon>
        <taxon>Sphingomonadales</taxon>
        <taxon>Sphingomonadaceae</taxon>
        <taxon>Blastomonas</taxon>
    </lineage>
</organism>
<dbReference type="InterPro" id="IPR001962">
    <property type="entry name" value="Asn_synthase"/>
</dbReference>
<proteinExistence type="predicted"/>